<dbReference type="CDD" id="cd00515">
    <property type="entry name" value="HAM1"/>
    <property type="match status" value="1"/>
</dbReference>
<evidence type="ECO:0000313" key="13">
    <source>
        <dbReference type="Proteomes" id="UP000027142"/>
    </source>
</evidence>
<dbReference type="AlphaFoldDB" id="A0A060M3S2"/>
<dbReference type="eggNOG" id="COG0127">
    <property type="taxonomic scope" value="Bacteria"/>
</dbReference>
<comment type="subunit">
    <text evidence="2 10">Homodimer.</text>
</comment>
<feature type="binding site" evidence="10">
    <location>
        <begin position="180"/>
        <end position="181"/>
    </location>
    <ligand>
        <name>substrate</name>
    </ligand>
</feature>
<comment type="catalytic activity">
    <reaction evidence="8 10">
        <text>dITP + H2O = dIMP + diphosphate + H(+)</text>
        <dbReference type="Rhea" id="RHEA:28342"/>
        <dbReference type="ChEBI" id="CHEBI:15377"/>
        <dbReference type="ChEBI" id="CHEBI:15378"/>
        <dbReference type="ChEBI" id="CHEBI:33019"/>
        <dbReference type="ChEBI" id="CHEBI:61194"/>
        <dbReference type="ChEBI" id="CHEBI:61382"/>
        <dbReference type="EC" id="3.6.1.66"/>
    </reaction>
</comment>
<dbReference type="KEGG" id="ble:BleG1_2643"/>
<dbReference type="GO" id="GO:0036220">
    <property type="term" value="F:ITP diphosphatase activity"/>
    <property type="evidence" value="ECO:0007669"/>
    <property type="project" value="UniProtKB-UniRule"/>
</dbReference>
<dbReference type="Pfam" id="PF01725">
    <property type="entry name" value="Ham1p_like"/>
    <property type="match status" value="1"/>
</dbReference>
<feature type="active site" description="Proton acceptor" evidence="10">
    <location>
        <position position="69"/>
    </location>
</feature>
<accession>A0A060M3S2</accession>
<dbReference type="InterPro" id="IPR020922">
    <property type="entry name" value="dITP/XTP_pyrophosphatase"/>
</dbReference>
<dbReference type="HAMAP" id="MF_01405">
    <property type="entry name" value="Non_canon_purine_NTPase"/>
    <property type="match status" value="1"/>
</dbReference>
<comment type="cofactor">
    <cofactor evidence="10">
        <name>Mg(2+)</name>
        <dbReference type="ChEBI" id="CHEBI:18420"/>
    </cofactor>
    <text evidence="10">Binds 1 Mg(2+) ion per subunit.</text>
</comment>
<feature type="binding site" evidence="10">
    <location>
        <position position="175"/>
    </location>
    <ligand>
        <name>substrate</name>
    </ligand>
</feature>
<evidence type="ECO:0000256" key="5">
    <source>
        <dbReference type="ARBA" id="ARBA00022801"/>
    </source>
</evidence>
<dbReference type="Proteomes" id="UP000027142">
    <property type="component" value="Chromosome"/>
</dbReference>
<name>A0A060M3S2_9BACI</name>
<feature type="binding site" evidence="10">
    <location>
        <position position="69"/>
    </location>
    <ligand>
        <name>Mg(2+)</name>
        <dbReference type="ChEBI" id="CHEBI:18420"/>
    </ligand>
</feature>
<feature type="binding site" evidence="10">
    <location>
        <begin position="152"/>
        <end position="155"/>
    </location>
    <ligand>
        <name>substrate</name>
    </ligand>
</feature>
<evidence type="ECO:0000256" key="2">
    <source>
        <dbReference type="ARBA" id="ARBA00011738"/>
    </source>
</evidence>
<dbReference type="Gene3D" id="3.90.950.10">
    <property type="match status" value="1"/>
</dbReference>
<comment type="similarity">
    <text evidence="1 10 11">Belongs to the HAM1 NTPase family.</text>
</comment>
<comment type="catalytic activity">
    <reaction evidence="9 10">
        <text>XTP + H2O = XMP + diphosphate + H(+)</text>
        <dbReference type="Rhea" id="RHEA:28610"/>
        <dbReference type="ChEBI" id="CHEBI:15377"/>
        <dbReference type="ChEBI" id="CHEBI:15378"/>
        <dbReference type="ChEBI" id="CHEBI:33019"/>
        <dbReference type="ChEBI" id="CHEBI:57464"/>
        <dbReference type="ChEBI" id="CHEBI:61314"/>
        <dbReference type="EC" id="3.6.1.66"/>
    </reaction>
</comment>
<proteinExistence type="inferred from homology"/>
<comment type="caution">
    <text evidence="10">Lacks conserved residue(s) required for the propagation of feature annotation.</text>
</comment>
<dbReference type="PANTHER" id="PTHR11067:SF9">
    <property type="entry name" value="INOSINE TRIPHOSPHATE PYROPHOSPHATASE"/>
    <property type="match status" value="1"/>
</dbReference>
<dbReference type="SUPFAM" id="SSF52972">
    <property type="entry name" value="ITPase-like"/>
    <property type="match status" value="1"/>
</dbReference>
<dbReference type="GO" id="GO:0036222">
    <property type="term" value="F:XTP diphosphatase activity"/>
    <property type="evidence" value="ECO:0007669"/>
    <property type="project" value="UniProtKB-UniRule"/>
</dbReference>
<evidence type="ECO:0000256" key="11">
    <source>
        <dbReference type="RuleBase" id="RU003781"/>
    </source>
</evidence>
<evidence type="ECO:0000256" key="8">
    <source>
        <dbReference type="ARBA" id="ARBA00051875"/>
    </source>
</evidence>
<feature type="binding site" evidence="10">
    <location>
        <begin position="8"/>
        <end position="13"/>
    </location>
    <ligand>
        <name>substrate</name>
    </ligand>
</feature>
<dbReference type="STRING" id="1246626.BleG1_2643"/>
<feature type="binding site" evidence="10">
    <location>
        <position position="70"/>
    </location>
    <ligand>
        <name>substrate</name>
    </ligand>
</feature>
<evidence type="ECO:0000256" key="10">
    <source>
        <dbReference type="HAMAP-Rule" id="MF_01405"/>
    </source>
</evidence>
<dbReference type="HOGENOM" id="CLU_082080_0_2_9"/>
<evidence type="ECO:0000313" key="12">
    <source>
        <dbReference type="EMBL" id="AIC95208.1"/>
    </source>
</evidence>
<keyword evidence="3 10" id="KW-0479">Metal-binding</keyword>
<dbReference type="EC" id="3.6.1.66" evidence="10"/>
<evidence type="ECO:0000256" key="4">
    <source>
        <dbReference type="ARBA" id="ARBA00022741"/>
    </source>
</evidence>
<dbReference type="InterPro" id="IPR029001">
    <property type="entry name" value="ITPase-like_fam"/>
</dbReference>
<dbReference type="FunFam" id="3.90.950.10:FF:000001">
    <property type="entry name" value="dITP/XTP pyrophosphatase"/>
    <property type="match status" value="1"/>
</dbReference>
<dbReference type="GO" id="GO:0017111">
    <property type="term" value="F:ribonucleoside triphosphate phosphatase activity"/>
    <property type="evidence" value="ECO:0007669"/>
    <property type="project" value="InterPro"/>
</dbReference>
<evidence type="ECO:0000256" key="1">
    <source>
        <dbReference type="ARBA" id="ARBA00008023"/>
    </source>
</evidence>
<comment type="function">
    <text evidence="10">Pyrophosphatase that catalyzes the hydrolysis of nucleoside triphosphates to their monophosphate derivatives, with a high preference for the non-canonical purine nucleotides XTP (xanthosine triphosphate), dITP (deoxyinosine triphosphate) and ITP. Seems to function as a house-cleaning enzyme that removes non-canonical purine nucleotides from the nucleotide pool, thus preventing their incorporation into DNA/RNA and avoiding chromosomal lesions.</text>
</comment>
<dbReference type="GO" id="GO:0046872">
    <property type="term" value="F:metal ion binding"/>
    <property type="evidence" value="ECO:0007669"/>
    <property type="project" value="UniProtKB-KW"/>
</dbReference>
<keyword evidence="6 10" id="KW-0460">Magnesium</keyword>
<keyword evidence="5 10" id="KW-0378">Hydrolase</keyword>
<reference evidence="12 13" key="1">
    <citation type="journal article" date="2014" name="Gene">
        <title>A comparative genomic analysis of the alkalitolerant soil bacterium Bacillus lehensis G1.</title>
        <authorList>
            <person name="Noor Y.M."/>
            <person name="Samsulrizal N.H."/>
            <person name="Jema'on N.A."/>
            <person name="Low K.O."/>
            <person name="Ramli A.N."/>
            <person name="Alias N.I."/>
            <person name="Damis S.I."/>
            <person name="Fuzi S.F."/>
            <person name="Isa M.N."/>
            <person name="Murad A.M."/>
            <person name="Raih M.F."/>
            <person name="Bakar F.D."/>
            <person name="Najimudin N."/>
            <person name="Mahadi N.M."/>
            <person name="Illias R.M."/>
        </authorList>
    </citation>
    <scope>NUCLEOTIDE SEQUENCE [LARGE SCALE GENOMIC DNA]</scope>
    <source>
        <strain evidence="12 13">G1</strain>
    </source>
</reference>
<keyword evidence="7 10" id="KW-0546">Nucleotide metabolism</keyword>
<dbReference type="GO" id="GO:0005829">
    <property type="term" value="C:cytosol"/>
    <property type="evidence" value="ECO:0007669"/>
    <property type="project" value="TreeGrafter"/>
</dbReference>
<sequence length="195" mass="21783">MKELLIATANKGKVEDFKKLFQGMYEVKSLLDYPHIPDIIEDGQTFQDNAQKKAEVLSKALNETVVADDSGLVIDALNGRPGVFSARYAGEEKNDQANMKKVLEDLRGVAEQDRTARFVCTIALASPDKKTIFFEGQCEGFISHKQIGENGFGYDPIFYVGQTTKTMAQLSLEEKNEISHRARAIEQLNNYLIGE</sequence>
<protein>
    <recommendedName>
        <fullName evidence="10">dITP/XTP pyrophosphatase</fullName>
        <ecNumber evidence="10">3.6.1.66</ecNumber>
    </recommendedName>
    <alternativeName>
        <fullName evidence="10">Non-canonical purine NTP pyrophosphatase</fullName>
    </alternativeName>
    <alternativeName>
        <fullName evidence="10">Non-standard purine NTP pyrophosphatase</fullName>
    </alternativeName>
    <alternativeName>
        <fullName evidence="10">Nucleoside-triphosphate diphosphatase</fullName>
    </alternativeName>
    <alternativeName>
        <fullName evidence="10">Nucleoside-triphosphate pyrophosphatase</fullName>
        <shortName evidence="10">NTPase</shortName>
    </alternativeName>
</protein>
<evidence type="ECO:0000256" key="3">
    <source>
        <dbReference type="ARBA" id="ARBA00022723"/>
    </source>
</evidence>
<dbReference type="OrthoDB" id="9807456at2"/>
<dbReference type="NCBIfam" id="NF011397">
    <property type="entry name" value="PRK14822.1"/>
    <property type="match status" value="1"/>
</dbReference>
<organism evidence="12 13">
    <name type="scientific">Shouchella lehensis G1</name>
    <dbReference type="NCBI Taxonomy" id="1246626"/>
    <lineage>
        <taxon>Bacteria</taxon>
        <taxon>Bacillati</taxon>
        <taxon>Bacillota</taxon>
        <taxon>Bacilli</taxon>
        <taxon>Bacillales</taxon>
        <taxon>Bacillaceae</taxon>
        <taxon>Shouchella</taxon>
    </lineage>
</organism>
<comment type="catalytic activity">
    <reaction evidence="10">
        <text>ITP + H2O = IMP + diphosphate + H(+)</text>
        <dbReference type="Rhea" id="RHEA:29399"/>
        <dbReference type="ChEBI" id="CHEBI:15377"/>
        <dbReference type="ChEBI" id="CHEBI:15378"/>
        <dbReference type="ChEBI" id="CHEBI:33019"/>
        <dbReference type="ChEBI" id="CHEBI:58053"/>
        <dbReference type="ChEBI" id="CHEBI:61402"/>
        <dbReference type="EC" id="3.6.1.66"/>
    </reaction>
</comment>
<evidence type="ECO:0000256" key="7">
    <source>
        <dbReference type="ARBA" id="ARBA00023080"/>
    </source>
</evidence>
<evidence type="ECO:0000256" key="6">
    <source>
        <dbReference type="ARBA" id="ARBA00022842"/>
    </source>
</evidence>
<dbReference type="InterPro" id="IPR002637">
    <property type="entry name" value="RdgB/HAM1"/>
</dbReference>
<dbReference type="GO" id="GO:0009117">
    <property type="term" value="P:nucleotide metabolic process"/>
    <property type="evidence" value="ECO:0007669"/>
    <property type="project" value="UniProtKB-KW"/>
</dbReference>
<dbReference type="GO" id="GO:0000166">
    <property type="term" value="F:nucleotide binding"/>
    <property type="evidence" value="ECO:0007669"/>
    <property type="project" value="UniProtKB-KW"/>
</dbReference>
<dbReference type="PANTHER" id="PTHR11067">
    <property type="entry name" value="INOSINE TRIPHOSPHATE PYROPHOSPHATASE/HAM1 PROTEIN"/>
    <property type="match status" value="1"/>
</dbReference>
<keyword evidence="13" id="KW-1185">Reference proteome</keyword>
<dbReference type="NCBIfam" id="TIGR00042">
    <property type="entry name" value="RdgB/HAM1 family non-canonical purine NTP pyrophosphatase"/>
    <property type="match status" value="1"/>
</dbReference>
<dbReference type="EMBL" id="CP003923">
    <property type="protein sequence ID" value="AIC95208.1"/>
    <property type="molecule type" value="Genomic_DNA"/>
</dbReference>
<dbReference type="GO" id="GO:0009146">
    <property type="term" value="P:purine nucleoside triphosphate catabolic process"/>
    <property type="evidence" value="ECO:0007669"/>
    <property type="project" value="UniProtKB-UniRule"/>
</dbReference>
<dbReference type="PATRIC" id="fig|1246626.3.peg.2635"/>
<gene>
    <name evidence="12" type="ORF">BleG1_2643</name>
</gene>
<keyword evidence="4 10" id="KW-0547">Nucleotide-binding</keyword>
<evidence type="ECO:0000256" key="9">
    <source>
        <dbReference type="ARBA" id="ARBA00052017"/>
    </source>
</evidence>
<dbReference type="RefSeq" id="WP_038481710.1">
    <property type="nucleotide sequence ID" value="NZ_CP003923.1"/>
</dbReference>
<dbReference type="GO" id="GO:0035870">
    <property type="term" value="F:dITP diphosphatase activity"/>
    <property type="evidence" value="ECO:0007669"/>
    <property type="project" value="UniProtKB-UniRule"/>
</dbReference>